<dbReference type="Proteomes" id="UP001054945">
    <property type="component" value="Unassembled WGS sequence"/>
</dbReference>
<keyword evidence="5" id="KW-1185">Reference proteome</keyword>
<comment type="caution">
    <text evidence="4">The sequence shown here is derived from an EMBL/GenBank/DDBJ whole genome shotgun (WGS) entry which is preliminary data.</text>
</comment>
<sequence length="306" mass="34576">MESLTSLAETSWSLFSRRKVPITSNDNKRKDDLIMINWFKKQKDPDVPSLAIVFESGVIQLLKNENDSGPVVVDTGLIISCLEWNFKGSIIALLHILRFAGNICGLSWEGNGQRIALAVDCYIFFATIRPYYKKHIKLVKNLISLASFGDFCCIASKSDDISKEFSLVVCNAIGSPIDSCNINLEPRQLCMNSSDVFAASRNSFCRFHFHSPKSKSLMQFTTEKPGLSDERPNYFLPSIIQFINFNMANAAPNSSFMELYLRGRITFQRETLFLEELQIASQHESQPFKTIFEVLAETIPDAQPKT</sequence>
<dbReference type="AlphaFoldDB" id="A0AAV4VB12"/>
<dbReference type="GO" id="GO:0097730">
    <property type="term" value="C:non-motile cilium"/>
    <property type="evidence" value="ECO:0007669"/>
    <property type="project" value="TreeGrafter"/>
</dbReference>
<feature type="domain" description="IFT121 second beta-propeller" evidence="3">
    <location>
        <begin position="120"/>
        <end position="222"/>
    </location>
</feature>
<organism evidence="4 5">
    <name type="scientific">Caerostris extrusa</name>
    <name type="common">Bark spider</name>
    <name type="synonym">Caerostris bankana</name>
    <dbReference type="NCBI Taxonomy" id="172846"/>
    <lineage>
        <taxon>Eukaryota</taxon>
        <taxon>Metazoa</taxon>
        <taxon>Ecdysozoa</taxon>
        <taxon>Arthropoda</taxon>
        <taxon>Chelicerata</taxon>
        <taxon>Arachnida</taxon>
        <taxon>Araneae</taxon>
        <taxon>Araneomorphae</taxon>
        <taxon>Entelegynae</taxon>
        <taxon>Araneoidea</taxon>
        <taxon>Araneidae</taxon>
        <taxon>Caerostris</taxon>
    </lineage>
</organism>
<evidence type="ECO:0000259" key="3">
    <source>
        <dbReference type="Pfam" id="PF23390"/>
    </source>
</evidence>
<dbReference type="GO" id="GO:0030991">
    <property type="term" value="C:intraciliary transport particle A"/>
    <property type="evidence" value="ECO:0007669"/>
    <property type="project" value="TreeGrafter"/>
</dbReference>
<dbReference type="EMBL" id="BPLR01014158">
    <property type="protein sequence ID" value="GIY66843.1"/>
    <property type="molecule type" value="Genomic_DNA"/>
</dbReference>
<dbReference type="GO" id="GO:0061512">
    <property type="term" value="P:protein localization to cilium"/>
    <property type="evidence" value="ECO:0007669"/>
    <property type="project" value="TreeGrafter"/>
</dbReference>
<evidence type="ECO:0000256" key="1">
    <source>
        <dbReference type="ARBA" id="ARBA00022574"/>
    </source>
</evidence>
<dbReference type="Pfam" id="PF23390">
    <property type="entry name" value="Beta-prop_WDR35_2nd"/>
    <property type="match status" value="1"/>
</dbReference>
<dbReference type="PANTHER" id="PTHR12764:SF5">
    <property type="entry name" value="LD29485P"/>
    <property type="match status" value="1"/>
</dbReference>
<dbReference type="PANTHER" id="PTHR12764">
    <property type="entry name" value="WD REPEAT DOMAIN-RELATED"/>
    <property type="match status" value="1"/>
</dbReference>
<proteinExistence type="predicted"/>
<dbReference type="InterPro" id="IPR056158">
    <property type="entry name" value="Beta-prop_IFT121_2nd"/>
</dbReference>
<keyword evidence="2" id="KW-0677">Repeat</keyword>
<dbReference type="GO" id="GO:1905515">
    <property type="term" value="P:non-motile cilium assembly"/>
    <property type="evidence" value="ECO:0007669"/>
    <property type="project" value="TreeGrafter"/>
</dbReference>
<dbReference type="GO" id="GO:0035721">
    <property type="term" value="P:intraciliary retrograde transport"/>
    <property type="evidence" value="ECO:0007669"/>
    <property type="project" value="TreeGrafter"/>
</dbReference>
<gene>
    <name evidence="4" type="primary">Wdr35</name>
    <name evidence="4" type="ORF">CEXT_529981</name>
</gene>
<protein>
    <submittedName>
        <fullName evidence="4">WD repeat-containing protein 35</fullName>
    </submittedName>
</protein>
<evidence type="ECO:0000256" key="2">
    <source>
        <dbReference type="ARBA" id="ARBA00022737"/>
    </source>
</evidence>
<keyword evidence="1" id="KW-0853">WD repeat</keyword>
<accession>A0AAV4VB12</accession>
<reference evidence="4 5" key="1">
    <citation type="submission" date="2021-06" db="EMBL/GenBank/DDBJ databases">
        <title>Caerostris extrusa draft genome.</title>
        <authorList>
            <person name="Kono N."/>
            <person name="Arakawa K."/>
        </authorList>
    </citation>
    <scope>NUCLEOTIDE SEQUENCE [LARGE SCALE GENOMIC DNA]</scope>
</reference>
<evidence type="ECO:0000313" key="5">
    <source>
        <dbReference type="Proteomes" id="UP001054945"/>
    </source>
</evidence>
<evidence type="ECO:0000313" key="4">
    <source>
        <dbReference type="EMBL" id="GIY66843.1"/>
    </source>
</evidence>
<dbReference type="InterPro" id="IPR039857">
    <property type="entry name" value="Ift122/121"/>
</dbReference>
<name>A0AAV4VB12_CAEEX</name>